<dbReference type="PANTHER" id="PTHR35342">
    <property type="entry name" value="TRICARBOXYLIC TRANSPORT PROTEIN"/>
    <property type="match status" value="1"/>
</dbReference>
<keyword evidence="1" id="KW-0472">Membrane</keyword>
<keyword evidence="1" id="KW-1133">Transmembrane helix</keyword>
<evidence type="ECO:0000313" key="3">
    <source>
        <dbReference type="Proteomes" id="UP001597314"/>
    </source>
</evidence>
<dbReference type="PANTHER" id="PTHR35342:SF5">
    <property type="entry name" value="TRICARBOXYLIC TRANSPORT PROTEIN"/>
    <property type="match status" value="1"/>
</dbReference>
<accession>A0ABW5AL13</accession>
<dbReference type="PROSITE" id="PS51257">
    <property type="entry name" value="PROKAR_LIPOPROTEIN"/>
    <property type="match status" value="1"/>
</dbReference>
<proteinExistence type="predicted"/>
<dbReference type="Proteomes" id="UP001597314">
    <property type="component" value="Unassembled WGS sequence"/>
</dbReference>
<name>A0ABW5AL13_9BRAD</name>
<gene>
    <name evidence="2" type="ORF">ACFSOX_11275</name>
</gene>
<dbReference type="RefSeq" id="WP_378477910.1">
    <property type="nucleotide sequence ID" value="NZ_JBHUIW010000011.1"/>
</dbReference>
<comment type="caution">
    <text evidence="2">The sequence shown here is derived from an EMBL/GenBank/DDBJ whole genome shotgun (WGS) entry which is preliminary data.</text>
</comment>
<sequence>MPRASTAPLHAFVGCILGVHEVKHSAVAVRIMLAKGVLGDVPRPFDVDPAPRVLGLVIAPILEMSLRQSLVMSNRHRTIVVLRPIAAVLVVLVAGLLVRSAASLLRRRRDWPARLAAEEAGDTA</sequence>
<keyword evidence="3" id="KW-1185">Reference proteome</keyword>
<evidence type="ECO:0000256" key="1">
    <source>
        <dbReference type="SAM" id="Phobius"/>
    </source>
</evidence>
<feature type="transmembrane region" description="Helical" evidence="1">
    <location>
        <begin position="79"/>
        <end position="98"/>
    </location>
</feature>
<reference evidence="3" key="1">
    <citation type="journal article" date="2019" name="Int. J. Syst. Evol. Microbiol.">
        <title>The Global Catalogue of Microorganisms (GCM) 10K type strain sequencing project: providing services to taxonomists for standard genome sequencing and annotation.</title>
        <authorList>
            <consortium name="The Broad Institute Genomics Platform"/>
            <consortium name="The Broad Institute Genome Sequencing Center for Infectious Disease"/>
            <person name="Wu L."/>
            <person name="Ma J."/>
        </authorList>
    </citation>
    <scope>NUCLEOTIDE SEQUENCE [LARGE SCALE GENOMIC DNA]</scope>
    <source>
        <strain evidence="3">CGMCC 1.6774</strain>
    </source>
</reference>
<organism evidence="2 3">
    <name type="scientific">Rhodoplanes azumiensis</name>
    <dbReference type="NCBI Taxonomy" id="1897628"/>
    <lineage>
        <taxon>Bacteria</taxon>
        <taxon>Pseudomonadati</taxon>
        <taxon>Pseudomonadota</taxon>
        <taxon>Alphaproteobacteria</taxon>
        <taxon>Hyphomicrobiales</taxon>
        <taxon>Nitrobacteraceae</taxon>
        <taxon>Rhodoplanes</taxon>
    </lineage>
</organism>
<protein>
    <submittedName>
        <fullName evidence="2">Uncharacterized protein</fullName>
    </submittedName>
</protein>
<evidence type="ECO:0000313" key="2">
    <source>
        <dbReference type="EMBL" id="MFD2182736.1"/>
    </source>
</evidence>
<keyword evidence="1" id="KW-0812">Transmembrane</keyword>
<dbReference type="EMBL" id="JBHUIW010000011">
    <property type="protein sequence ID" value="MFD2182736.1"/>
    <property type="molecule type" value="Genomic_DNA"/>
</dbReference>